<dbReference type="InterPro" id="IPR013783">
    <property type="entry name" value="Ig-like_fold"/>
</dbReference>
<gene>
    <name evidence="2" type="ORF">METZ01_LOCUS152610</name>
</gene>
<dbReference type="Gene3D" id="2.60.40.10">
    <property type="entry name" value="Immunoglobulins"/>
    <property type="match status" value="1"/>
</dbReference>
<accession>A0A382AE09</accession>
<evidence type="ECO:0008006" key="3">
    <source>
        <dbReference type="Google" id="ProtNLM"/>
    </source>
</evidence>
<proteinExistence type="predicted"/>
<feature type="non-terminal residue" evidence="2">
    <location>
        <position position="1"/>
    </location>
</feature>
<dbReference type="SUPFAM" id="SSF69318">
    <property type="entry name" value="Integrin alpha N-terminal domain"/>
    <property type="match status" value="1"/>
</dbReference>
<name>A0A382AE09_9ZZZZ</name>
<feature type="non-terminal residue" evidence="2">
    <location>
        <position position="785"/>
    </location>
</feature>
<dbReference type="InterPro" id="IPR028994">
    <property type="entry name" value="Integrin_alpha_N"/>
</dbReference>
<dbReference type="InterPro" id="IPR013517">
    <property type="entry name" value="FG-GAP"/>
</dbReference>
<keyword evidence="1" id="KW-0732">Signal</keyword>
<protein>
    <recommendedName>
        <fullName evidence="3">CARDB domain-containing protein</fullName>
    </recommendedName>
</protein>
<dbReference type="Pfam" id="PF13517">
    <property type="entry name" value="FG-GAP_3"/>
    <property type="match status" value="1"/>
</dbReference>
<evidence type="ECO:0000256" key="1">
    <source>
        <dbReference type="ARBA" id="ARBA00022729"/>
    </source>
</evidence>
<evidence type="ECO:0000313" key="2">
    <source>
        <dbReference type="EMBL" id="SVA99756.1"/>
    </source>
</evidence>
<sequence>DLDFDGDAELIIAAIEDSSGYPPYVVALGLSDSAATVLWDVELDKGSHPSDPAFAKTGDSTGYVLLTTIKDTTGAMWVWKLDHEDGEPIWGGQSLGTTYSGSEEFPHIRLPGPVIVNLDGEPELEMILTVPTDNDGHGSSDGAEFIGMEISDGTTLWSFDASNGFADAPPVTIDTDEDGQHDRVCWVTWSEENLGWNRYGYAGCHDVDGPSPDQAWQNNLARDGGNQNDGIAVSPPTWMEIDGSGDPELVVAYGRAVWAYDGDDGTVSGIWQDDSNPISVDHRTWSAPALADVDGDATLDLVIGNTVISHALADLRPLLDYRGISFSPSQPDPGQSFEVIASFENAGTAVTEDGGAIEAKLYANGQLIGTLPADESGSMEPVDPTGNGNARTFTASLENGYPVGEHVFELVLDPESSVLQSRRDNDAQSVSLSIVPRYNATFEIPTEPIRVTPGGSAFATPIVRSTGRLAGTWSLTVDDAGLPEGWSVFDETVGGLLGVEIDVDEVWTPHLRIDAPADALGSDTGHLGLTLTLDEDPENVSASASLPVEANRTRGLSLRGPDGTGSSTGYGLLGTDAQAWMLLHNLGNANEVISFTWLNTSWGHIGIYDMNGAEQPALSLSAGEVKLLTARLEVPSNAALGDSVSTPLTMCVGGNEACQTISLTFEASGVVTDVHQRSVPASGLNWEVRADMPPSAVSQLSWSLSDADMARQGWSWSASGDLSIVGDSLVMSGTPGSLASGTLTLDLPDGAFPAFHSFSDASDQSADHVIRLSLEVLQIRRASIV</sequence>
<dbReference type="AlphaFoldDB" id="A0A382AE09"/>
<reference evidence="2" key="1">
    <citation type="submission" date="2018-05" db="EMBL/GenBank/DDBJ databases">
        <authorList>
            <person name="Lanie J.A."/>
            <person name="Ng W.-L."/>
            <person name="Kazmierczak K.M."/>
            <person name="Andrzejewski T.M."/>
            <person name="Davidsen T.M."/>
            <person name="Wayne K.J."/>
            <person name="Tettelin H."/>
            <person name="Glass J.I."/>
            <person name="Rusch D."/>
            <person name="Podicherti R."/>
            <person name="Tsui H.-C.T."/>
            <person name="Winkler M.E."/>
        </authorList>
    </citation>
    <scope>NUCLEOTIDE SEQUENCE</scope>
</reference>
<dbReference type="EMBL" id="UINC01024993">
    <property type="protein sequence ID" value="SVA99756.1"/>
    <property type="molecule type" value="Genomic_DNA"/>
</dbReference>
<organism evidence="2">
    <name type="scientific">marine metagenome</name>
    <dbReference type="NCBI Taxonomy" id="408172"/>
    <lineage>
        <taxon>unclassified sequences</taxon>
        <taxon>metagenomes</taxon>
        <taxon>ecological metagenomes</taxon>
    </lineage>
</organism>